<gene>
    <name evidence="1" type="ORF">F945_02041</name>
</gene>
<organism evidence="1 2">
    <name type="scientific">Acinetobacter rudis CIP 110305</name>
    <dbReference type="NCBI Taxonomy" id="421052"/>
    <lineage>
        <taxon>Bacteria</taxon>
        <taxon>Pseudomonadati</taxon>
        <taxon>Pseudomonadota</taxon>
        <taxon>Gammaproteobacteria</taxon>
        <taxon>Moraxellales</taxon>
        <taxon>Moraxellaceae</taxon>
        <taxon>Acinetobacter</taxon>
    </lineage>
</organism>
<sequence>MDVIAYVHNADLLVEEEGHVAVIAGSHYVLSVGDRVYIQQLIDESAQIYQVKISFLSAAHIMLHEDEMQVKFQGNRERLQHYLDHKNCIGVE</sequence>
<dbReference type="Proteomes" id="UP000014568">
    <property type="component" value="Unassembled WGS sequence"/>
</dbReference>
<dbReference type="PATRIC" id="fig|421052.3.peg.1992"/>
<dbReference type="eggNOG" id="ENOG5032NYY">
    <property type="taxonomic scope" value="Bacteria"/>
</dbReference>
<name>S3NGY2_9GAMM</name>
<dbReference type="STRING" id="632955.GCA_000829675_01815"/>
<dbReference type="OrthoDB" id="6710695at2"/>
<proteinExistence type="predicted"/>
<keyword evidence="2" id="KW-1185">Reference proteome</keyword>
<comment type="caution">
    <text evidence="1">The sequence shown here is derived from an EMBL/GenBank/DDBJ whole genome shotgun (WGS) entry which is preliminary data.</text>
</comment>
<reference evidence="1 2" key="1">
    <citation type="submission" date="2013-06" db="EMBL/GenBank/DDBJ databases">
        <title>The Genome Sequence of Acinetobacter rudis CIP 110305.</title>
        <authorList>
            <consortium name="The Broad Institute Genome Sequencing Platform"/>
            <consortium name="The Broad Institute Genome Sequencing Center for Infectious Disease"/>
            <person name="Cerqueira G."/>
            <person name="Feldgarden M."/>
            <person name="Courvalin P."/>
            <person name="Perichon B."/>
            <person name="Grillot-Courvalin C."/>
            <person name="Clermont D."/>
            <person name="Rocha E."/>
            <person name="Yoon E.-J."/>
            <person name="Nemec A."/>
            <person name="Young S.K."/>
            <person name="Zeng Q."/>
            <person name="Gargeya S."/>
            <person name="Fitzgerald M."/>
            <person name="Abouelleil A."/>
            <person name="Alvarado L."/>
            <person name="Berlin A.M."/>
            <person name="Chapman S.B."/>
            <person name="Dewar J."/>
            <person name="Goldberg J."/>
            <person name="Griggs A."/>
            <person name="Gujja S."/>
            <person name="Hansen M."/>
            <person name="Howarth C."/>
            <person name="Imamovic A."/>
            <person name="Larimer J."/>
            <person name="McCowan C."/>
            <person name="Murphy C."/>
            <person name="Pearson M."/>
            <person name="Priest M."/>
            <person name="Roberts A."/>
            <person name="Saif S."/>
            <person name="Shea T."/>
            <person name="Sykes S."/>
            <person name="Wortman J."/>
            <person name="Nusbaum C."/>
            <person name="Birren B."/>
        </authorList>
    </citation>
    <scope>NUCLEOTIDE SEQUENCE [LARGE SCALE GENOMIC DNA]</scope>
    <source>
        <strain evidence="1 2">CIP 110305</strain>
    </source>
</reference>
<protein>
    <submittedName>
        <fullName evidence="1">Uncharacterized protein</fullName>
    </submittedName>
</protein>
<dbReference type="RefSeq" id="WP_016656448.1">
    <property type="nucleotide sequence ID" value="NZ_KE340353.1"/>
</dbReference>
<dbReference type="AlphaFoldDB" id="S3NGY2"/>
<evidence type="ECO:0000313" key="2">
    <source>
        <dbReference type="Proteomes" id="UP000014568"/>
    </source>
</evidence>
<evidence type="ECO:0000313" key="1">
    <source>
        <dbReference type="EMBL" id="EPF73604.1"/>
    </source>
</evidence>
<accession>S3NGY2</accession>
<dbReference type="HOGENOM" id="CLU_2447949_0_0_6"/>
<dbReference type="EMBL" id="ATGI01000024">
    <property type="protein sequence ID" value="EPF73604.1"/>
    <property type="molecule type" value="Genomic_DNA"/>
</dbReference>